<evidence type="ECO:0000313" key="1">
    <source>
        <dbReference type="EMBL" id="PKC52390.1"/>
    </source>
</evidence>
<name>A0A2N0QMW9_9GLOM</name>
<dbReference type="VEuPathDB" id="FungiDB:FUN_004109"/>
<dbReference type="VEuPathDB" id="FungiDB:RhiirA1_481602"/>
<dbReference type="EMBL" id="LLXH01005849">
    <property type="protein sequence ID" value="PKC52390.1"/>
    <property type="molecule type" value="Genomic_DNA"/>
</dbReference>
<comment type="caution">
    <text evidence="1">The sequence shown here is derived from an EMBL/GenBank/DDBJ whole genome shotgun (WGS) entry which is preliminary data.</text>
</comment>
<feature type="non-terminal residue" evidence="1">
    <location>
        <position position="1"/>
    </location>
</feature>
<reference evidence="1 2" key="2">
    <citation type="submission" date="2017-10" db="EMBL/GenBank/DDBJ databases">
        <title>Genome analyses suggest a sexual origin of heterokaryosis in a supposedly ancient asexual fungus.</title>
        <authorList>
            <person name="Corradi N."/>
            <person name="Sedzielewska K."/>
            <person name="Noel J."/>
            <person name="Charron P."/>
            <person name="Farinelli L."/>
            <person name="Marton T."/>
            <person name="Kruger M."/>
            <person name="Pelin A."/>
            <person name="Brachmann A."/>
            <person name="Corradi N."/>
        </authorList>
    </citation>
    <scope>NUCLEOTIDE SEQUENCE [LARGE SCALE GENOMIC DNA]</scope>
    <source>
        <strain evidence="1 2">A1</strain>
    </source>
</reference>
<dbReference type="AlphaFoldDB" id="A0A2N0QMW9"/>
<organism evidence="1 2">
    <name type="scientific">Rhizophagus irregularis</name>
    <dbReference type="NCBI Taxonomy" id="588596"/>
    <lineage>
        <taxon>Eukaryota</taxon>
        <taxon>Fungi</taxon>
        <taxon>Fungi incertae sedis</taxon>
        <taxon>Mucoromycota</taxon>
        <taxon>Glomeromycotina</taxon>
        <taxon>Glomeromycetes</taxon>
        <taxon>Glomerales</taxon>
        <taxon>Glomeraceae</taxon>
        <taxon>Rhizophagus</taxon>
    </lineage>
</organism>
<protein>
    <submittedName>
        <fullName evidence="1">Uncharacterized protein</fullName>
    </submittedName>
</protein>
<accession>A0A2N0QMW9</accession>
<dbReference type="Proteomes" id="UP000232688">
    <property type="component" value="Unassembled WGS sequence"/>
</dbReference>
<evidence type="ECO:0000313" key="2">
    <source>
        <dbReference type="Proteomes" id="UP000232688"/>
    </source>
</evidence>
<sequence length="83" mass="9272">NNNQIGEVKNQHNYSQIINNYKLHDIVTFCFLPGISDPNDPTRANEAIAYAYIVRLSALGGKDAQVTDIEPVISQNNTLRIKT</sequence>
<reference evidence="1 2" key="1">
    <citation type="submission" date="2017-10" db="EMBL/GenBank/DDBJ databases">
        <title>Extensive intraspecific genome diversity in a model arbuscular mycorrhizal fungus.</title>
        <authorList>
            <person name="Chen E.C.H."/>
            <person name="Morin E."/>
            <person name="Baudet D."/>
            <person name="Noel J."/>
            <person name="Ndikumana S."/>
            <person name="Charron P."/>
            <person name="St-Onge C."/>
            <person name="Giorgi J."/>
            <person name="Grigoriev I.V."/>
            <person name="Roux C."/>
            <person name="Martin F.M."/>
            <person name="Corradi N."/>
        </authorList>
    </citation>
    <scope>NUCLEOTIDE SEQUENCE [LARGE SCALE GENOMIC DNA]</scope>
    <source>
        <strain evidence="1 2">A1</strain>
    </source>
</reference>
<dbReference type="VEuPathDB" id="FungiDB:RhiirFUN_006262"/>
<gene>
    <name evidence="1" type="ORF">RhiirA1_481602</name>
</gene>
<proteinExistence type="predicted"/>